<organism evidence="2 3">
    <name type="scientific">Nicotiana attenuata</name>
    <name type="common">Coyote tobacco</name>
    <dbReference type="NCBI Taxonomy" id="49451"/>
    <lineage>
        <taxon>Eukaryota</taxon>
        <taxon>Viridiplantae</taxon>
        <taxon>Streptophyta</taxon>
        <taxon>Embryophyta</taxon>
        <taxon>Tracheophyta</taxon>
        <taxon>Spermatophyta</taxon>
        <taxon>Magnoliopsida</taxon>
        <taxon>eudicotyledons</taxon>
        <taxon>Gunneridae</taxon>
        <taxon>Pentapetalae</taxon>
        <taxon>asterids</taxon>
        <taxon>lamiids</taxon>
        <taxon>Solanales</taxon>
        <taxon>Solanaceae</taxon>
        <taxon>Nicotianoideae</taxon>
        <taxon>Nicotianeae</taxon>
        <taxon>Nicotiana</taxon>
    </lineage>
</organism>
<dbReference type="Gramene" id="OIT20005">
    <property type="protein sequence ID" value="OIT20005"/>
    <property type="gene ID" value="A4A49_55783"/>
</dbReference>
<dbReference type="AlphaFoldDB" id="A0A1J6JQF7"/>
<gene>
    <name evidence="2" type="ORF">A4A49_55783</name>
</gene>
<name>A0A1J6JQF7_NICAT</name>
<comment type="caution">
    <text evidence="2">The sequence shown here is derived from an EMBL/GenBank/DDBJ whole genome shotgun (WGS) entry which is preliminary data.</text>
</comment>
<dbReference type="EMBL" id="MJEQ01005876">
    <property type="protein sequence ID" value="OIT20005.1"/>
    <property type="molecule type" value="Genomic_DNA"/>
</dbReference>
<sequence length="110" mass="12872">MIKLSSYKFRKASQFRVANSYYRLTKNEFDNSPKLQSQVLQHILKKQSMIELIFHYRFRDKFQFELKESNLIRCDDISAARIESISPDSSSSSAQNSNSSNNQQEARVDL</sequence>
<reference evidence="2" key="1">
    <citation type="submission" date="2016-11" db="EMBL/GenBank/DDBJ databases">
        <title>The genome of Nicotiana attenuata.</title>
        <authorList>
            <person name="Xu S."/>
            <person name="Brockmoeller T."/>
            <person name="Gaquerel E."/>
            <person name="Navarro A."/>
            <person name="Kuhl H."/>
            <person name="Gase K."/>
            <person name="Ling Z."/>
            <person name="Zhou W."/>
            <person name="Kreitzer C."/>
            <person name="Stanke M."/>
            <person name="Tang H."/>
            <person name="Lyons E."/>
            <person name="Pandey P."/>
            <person name="Pandey S.P."/>
            <person name="Timmermann B."/>
            <person name="Baldwin I.T."/>
        </authorList>
    </citation>
    <scope>NUCLEOTIDE SEQUENCE [LARGE SCALE GENOMIC DNA]</scope>
    <source>
        <strain evidence="2">UT</strain>
    </source>
</reference>
<evidence type="ECO:0000256" key="1">
    <source>
        <dbReference type="SAM" id="MobiDB-lite"/>
    </source>
</evidence>
<proteinExistence type="predicted"/>
<dbReference type="Proteomes" id="UP000187609">
    <property type="component" value="Unassembled WGS sequence"/>
</dbReference>
<evidence type="ECO:0000313" key="2">
    <source>
        <dbReference type="EMBL" id="OIT20005.1"/>
    </source>
</evidence>
<feature type="compositionally biased region" description="Low complexity" evidence="1">
    <location>
        <begin position="89"/>
        <end position="104"/>
    </location>
</feature>
<accession>A0A1J6JQF7</accession>
<keyword evidence="3" id="KW-1185">Reference proteome</keyword>
<evidence type="ECO:0000313" key="3">
    <source>
        <dbReference type="Proteomes" id="UP000187609"/>
    </source>
</evidence>
<protein>
    <submittedName>
        <fullName evidence="2">Uncharacterized protein</fullName>
    </submittedName>
</protein>
<feature type="region of interest" description="Disordered" evidence="1">
    <location>
        <begin position="85"/>
        <end position="110"/>
    </location>
</feature>